<evidence type="ECO:0000259" key="1">
    <source>
        <dbReference type="SMART" id="SM00563"/>
    </source>
</evidence>
<keyword evidence="3" id="KW-1185">Reference proteome</keyword>
<dbReference type="InterPro" id="IPR042099">
    <property type="entry name" value="ANL_N_sf"/>
</dbReference>
<dbReference type="PANTHER" id="PTHR43767">
    <property type="entry name" value="LONG-CHAIN-FATTY-ACID--COA LIGASE"/>
    <property type="match status" value="1"/>
</dbReference>
<accession>B4D9R6</accession>
<dbReference type="Gene3D" id="3.30.300.30">
    <property type="match status" value="1"/>
</dbReference>
<dbReference type="InterPro" id="IPR050237">
    <property type="entry name" value="ATP-dep_AMP-bd_enzyme"/>
</dbReference>
<dbReference type="CDD" id="cd07989">
    <property type="entry name" value="LPLAT_AGPAT-like"/>
    <property type="match status" value="1"/>
</dbReference>
<name>B4D9R6_9BACT</name>
<evidence type="ECO:0000313" key="2">
    <source>
        <dbReference type="EMBL" id="EDY16847.1"/>
    </source>
</evidence>
<dbReference type="eggNOG" id="COG0318">
    <property type="taxonomic scope" value="Bacteria"/>
</dbReference>
<dbReference type="eggNOG" id="COG0204">
    <property type="taxonomic scope" value="Bacteria"/>
</dbReference>
<dbReference type="RefSeq" id="WP_006982977.1">
    <property type="nucleotide sequence ID" value="NZ_ABVL01000027.1"/>
</dbReference>
<dbReference type="Gene3D" id="3.40.50.12780">
    <property type="entry name" value="N-terminal domain of ligase-like"/>
    <property type="match status" value="1"/>
</dbReference>
<dbReference type="AlphaFoldDB" id="B4D9R6"/>
<dbReference type="GO" id="GO:0016746">
    <property type="term" value="F:acyltransferase activity"/>
    <property type="evidence" value="ECO:0007669"/>
    <property type="project" value="InterPro"/>
</dbReference>
<dbReference type="InterPro" id="IPR020845">
    <property type="entry name" value="AMP-binding_CS"/>
</dbReference>
<dbReference type="STRING" id="497964.CfE428DRAFT_5656"/>
<dbReference type="FunCoup" id="B4D9R6">
    <property type="interactions" value="118"/>
</dbReference>
<dbReference type="SUPFAM" id="SSF56801">
    <property type="entry name" value="Acetyl-CoA synthetase-like"/>
    <property type="match status" value="1"/>
</dbReference>
<protein>
    <submittedName>
        <fullName evidence="2">AMP-dependent synthetase and ligase</fullName>
    </submittedName>
</protein>
<keyword evidence="2" id="KW-0436">Ligase</keyword>
<dbReference type="InterPro" id="IPR002123">
    <property type="entry name" value="Plipid/glycerol_acylTrfase"/>
</dbReference>
<dbReference type="SUPFAM" id="SSF69593">
    <property type="entry name" value="Glycerol-3-phosphate (1)-acyltransferase"/>
    <property type="match status" value="1"/>
</dbReference>
<dbReference type="Pfam" id="PF01553">
    <property type="entry name" value="Acyltransferase"/>
    <property type="match status" value="1"/>
</dbReference>
<reference evidence="2 3" key="1">
    <citation type="journal article" date="2011" name="J. Bacteriol.">
        <title>Genome sequence of Chthoniobacter flavus Ellin428, an aerobic heterotrophic soil bacterium.</title>
        <authorList>
            <person name="Kant R."/>
            <person name="van Passel M.W."/>
            <person name="Palva A."/>
            <person name="Lucas S."/>
            <person name="Lapidus A."/>
            <person name="Glavina Del Rio T."/>
            <person name="Dalin E."/>
            <person name="Tice H."/>
            <person name="Bruce D."/>
            <person name="Goodwin L."/>
            <person name="Pitluck S."/>
            <person name="Larimer F.W."/>
            <person name="Land M.L."/>
            <person name="Hauser L."/>
            <person name="Sangwan P."/>
            <person name="de Vos W.M."/>
            <person name="Janssen P.H."/>
            <person name="Smidt H."/>
        </authorList>
    </citation>
    <scope>NUCLEOTIDE SEQUENCE [LARGE SCALE GENOMIC DNA]</scope>
    <source>
        <strain evidence="2 3">Ellin428</strain>
    </source>
</reference>
<evidence type="ECO:0000313" key="3">
    <source>
        <dbReference type="Proteomes" id="UP000005824"/>
    </source>
</evidence>
<organism evidence="2 3">
    <name type="scientific">Chthoniobacter flavus Ellin428</name>
    <dbReference type="NCBI Taxonomy" id="497964"/>
    <lineage>
        <taxon>Bacteria</taxon>
        <taxon>Pseudomonadati</taxon>
        <taxon>Verrucomicrobiota</taxon>
        <taxon>Spartobacteria</taxon>
        <taxon>Chthoniobacterales</taxon>
        <taxon>Chthoniobacteraceae</taxon>
        <taxon>Chthoniobacter</taxon>
    </lineage>
</organism>
<dbReference type="SMART" id="SM00563">
    <property type="entry name" value="PlsC"/>
    <property type="match status" value="1"/>
</dbReference>
<dbReference type="PROSITE" id="PS00455">
    <property type="entry name" value="AMP_BINDING"/>
    <property type="match status" value="1"/>
</dbReference>
<comment type="caution">
    <text evidence="2">The sequence shown here is derived from an EMBL/GenBank/DDBJ whole genome shotgun (WGS) entry which is preliminary data.</text>
</comment>
<feature type="domain" description="Phospholipid/glycerol acyltransferase" evidence="1">
    <location>
        <begin position="42"/>
        <end position="153"/>
    </location>
</feature>
<dbReference type="Pfam" id="PF00501">
    <property type="entry name" value="AMP-binding"/>
    <property type="match status" value="1"/>
</dbReference>
<dbReference type="InterPro" id="IPR000873">
    <property type="entry name" value="AMP-dep_synth/lig_dom"/>
</dbReference>
<dbReference type="InterPro" id="IPR045851">
    <property type="entry name" value="AMP-bd_C_sf"/>
</dbReference>
<sequence>MDSAARHTSLAERIIRGLGQFLASIIYRVKAHGVEQLPKGGFLLLPNHLTWVDAVILQLACPRPIRFVVFADIYNLRWLNPIFRAVGALPISPRKAKDAVKLAVEAIQAGEIVCIFPEGELSRSGMLLRLKRGYELIARQAEAEVVPVWLDQLWGSVFSFKGGKYFFKWPRQFPYPVTVAFGTPLKAEEADIATVRSRFLELGEFCYQHRPMLRGHLGEACLRGLKKHQFDVAVIDGFDQSKLTRGSLLAVAITLSRYIRRECSRHRVAIVLPPGKAGLVVNLAVLLADKVPVNLNFTAGRAAIEASMAIAEIKHCITAHAVTKRLADFPWPEHTLMLDEILPPMKRDIALWRAAVCVTPAWVLARALCIPREGDHAEAFLLFTSGSSGAPKGVALTHRNLLGNVAQFALMLEFERGESVLGSLPFFHSFGATVTILFPMMEPVTVVTYPNPLEIAKLAGLIERYKISLVVTTPTFLRGYMRKAEPKQLASLKLLVTGAEKLPADLQKSFEEQFGMKVLQGYGLTETSPVVAFNLPEVKAPNANDPVQPSSRDGSIGKLAPGIAARICDPNTDEPLSLHATGMLWLKGANIFDGYLDDPKRTAEVLKDGWFKTGDLARFDEDGFCFIEGRLSRFSKIGGEMVPHETVESRIVEAFDLAKESERTCAITAIPDEAKGEALVLLTTHEIDTGDLRKKLSDAGLPNLWIPKIVKRVDAVPVLGTGKLDIQRCKELAAQA</sequence>
<dbReference type="Proteomes" id="UP000005824">
    <property type="component" value="Unassembled WGS sequence"/>
</dbReference>
<gene>
    <name evidence="2" type="ORF">CfE428DRAFT_5656</name>
</gene>
<dbReference type="InParanoid" id="B4D9R6"/>
<dbReference type="EMBL" id="ABVL01000027">
    <property type="protein sequence ID" value="EDY16847.1"/>
    <property type="molecule type" value="Genomic_DNA"/>
</dbReference>
<dbReference type="GO" id="GO:0016874">
    <property type="term" value="F:ligase activity"/>
    <property type="evidence" value="ECO:0007669"/>
    <property type="project" value="UniProtKB-KW"/>
</dbReference>
<proteinExistence type="predicted"/>
<dbReference type="PANTHER" id="PTHR43767:SF10">
    <property type="entry name" value="SURFACTIN SYNTHASE SUBUNIT 1"/>
    <property type="match status" value="1"/>
</dbReference>